<dbReference type="Proteomes" id="UP000619079">
    <property type="component" value="Unassembled WGS sequence"/>
</dbReference>
<keyword evidence="3" id="KW-1185">Reference proteome</keyword>
<dbReference type="AlphaFoldDB" id="A0A8J7LZF3"/>
<gene>
    <name evidence="2" type="ORF">JF290_02530</name>
</gene>
<evidence type="ECO:0000313" key="2">
    <source>
        <dbReference type="EMBL" id="MBJ6370391.1"/>
    </source>
</evidence>
<evidence type="ECO:0000313" key="3">
    <source>
        <dbReference type="Proteomes" id="UP000619079"/>
    </source>
</evidence>
<feature type="region of interest" description="Disordered" evidence="1">
    <location>
        <begin position="1"/>
        <end position="35"/>
    </location>
</feature>
<sequence length="200" mass="21934">MARKPKKTGSAAPEVADEQGGAAAPSRRQEKRQRIAEANKMTFILETEVRKFMAAEAKAAGMDLAPYLQKVVENHVMANAPAGDPLAERLRAKRAVLDYAVDLARKTDEEGAFDEHFIGNVLKKAAQDETFTRLYAQATSTNDENPKRAARARAPLNQQLGRLIKRAAGARSKRDESGKIMRAQVQGEILSTYTLLDKAA</sequence>
<evidence type="ECO:0000256" key="1">
    <source>
        <dbReference type="SAM" id="MobiDB-lite"/>
    </source>
</evidence>
<proteinExistence type="predicted"/>
<protein>
    <submittedName>
        <fullName evidence="2">Uncharacterized protein</fullName>
    </submittedName>
</protein>
<organism evidence="2 3">
    <name type="scientific">Sedimentitalea arenosa</name>
    <dbReference type="NCBI Taxonomy" id="2798803"/>
    <lineage>
        <taxon>Bacteria</taxon>
        <taxon>Pseudomonadati</taxon>
        <taxon>Pseudomonadota</taxon>
        <taxon>Alphaproteobacteria</taxon>
        <taxon>Rhodobacterales</taxon>
        <taxon>Paracoccaceae</taxon>
        <taxon>Sedimentitalea</taxon>
    </lineage>
</organism>
<comment type="caution">
    <text evidence="2">The sequence shown here is derived from an EMBL/GenBank/DDBJ whole genome shotgun (WGS) entry which is preliminary data.</text>
</comment>
<name>A0A8J7LZF3_9RHOB</name>
<accession>A0A8J7LZF3</accession>
<dbReference type="EMBL" id="JAELVR010000001">
    <property type="protein sequence ID" value="MBJ6370391.1"/>
    <property type="molecule type" value="Genomic_DNA"/>
</dbReference>
<dbReference type="RefSeq" id="WP_199023151.1">
    <property type="nucleotide sequence ID" value="NZ_JAELVR010000001.1"/>
</dbReference>
<reference evidence="2" key="1">
    <citation type="submission" date="2020-12" db="EMBL/GenBank/DDBJ databases">
        <title>Sedimentitalea sp. nov., isolated from sand in Incheon.</title>
        <authorList>
            <person name="Kim W."/>
        </authorList>
    </citation>
    <scope>NUCLEOTIDE SEQUENCE</scope>
    <source>
        <strain evidence="2">CAU 1593</strain>
    </source>
</reference>